<dbReference type="Proteomes" id="UP000691718">
    <property type="component" value="Unassembled WGS sequence"/>
</dbReference>
<accession>A0A8S3Y208</accession>
<evidence type="ECO:0000256" key="1">
    <source>
        <dbReference type="SAM" id="MobiDB-lite"/>
    </source>
</evidence>
<evidence type="ECO:0000313" key="2">
    <source>
        <dbReference type="EMBL" id="CAG5050530.1"/>
    </source>
</evidence>
<dbReference type="AlphaFoldDB" id="A0A8S3Y208"/>
<gene>
    <name evidence="2" type="ORF">PAPOLLO_LOCUS24823</name>
</gene>
<reference evidence="2" key="1">
    <citation type="submission" date="2021-04" db="EMBL/GenBank/DDBJ databases">
        <authorList>
            <person name="Tunstrom K."/>
        </authorList>
    </citation>
    <scope>NUCLEOTIDE SEQUENCE</scope>
</reference>
<sequence>MNSGDGDSKSHLKQTTPTDVTSECNVNCTSKQSWVHRLSLHRPVWQNGGIAMDLTSYNNMFNMHKYQDRRISAILKQHNDGIDHEKYVNILKKTYQEDETEFGIMLSLVNILSETYSFLNRTLWYADDYANRNLTLDKHLTSVLRNKPHNLERYETNESGLLKGVVGLKNTLHSNIVLNKTNTEANRADTNFTSIVNYSTNNYNDSPKTNISNNNNKLTMHETSEIDKSFTLTNVTKQPIAEAKKDFNSSYLQFDIPHSVLSYDVLVLHNMGPIQYLPNSNTQTGFSVEKNSEKTNVAERSQGNLPVLSMSSDGTFVAVSVPQHPLLENLILFECQINPAVAIEKALISQCSGFFGIDLYCNNIFIL</sequence>
<proteinExistence type="predicted"/>
<feature type="compositionally biased region" description="Polar residues" evidence="1">
    <location>
        <begin position="13"/>
        <end position="22"/>
    </location>
</feature>
<feature type="region of interest" description="Disordered" evidence="1">
    <location>
        <begin position="1"/>
        <end position="22"/>
    </location>
</feature>
<name>A0A8S3Y208_PARAO</name>
<organism evidence="2 3">
    <name type="scientific">Parnassius apollo</name>
    <name type="common">Apollo butterfly</name>
    <name type="synonym">Papilio apollo</name>
    <dbReference type="NCBI Taxonomy" id="110799"/>
    <lineage>
        <taxon>Eukaryota</taxon>
        <taxon>Metazoa</taxon>
        <taxon>Ecdysozoa</taxon>
        <taxon>Arthropoda</taxon>
        <taxon>Hexapoda</taxon>
        <taxon>Insecta</taxon>
        <taxon>Pterygota</taxon>
        <taxon>Neoptera</taxon>
        <taxon>Endopterygota</taxon>
        <taxon>Lepidoptera</taxon>
        <taxon>Glossata</taxon>
        <taxon>Ditrysia</taxon>
        <taxon>Papilionoidea</taxon>
        <taxon>Papilionidae</taxon>
        <taxon>Parnassiinae</taxon>
        <taxon>Parnassini</taxon>
        <taxon>Parnassius</taxon>
        <taxon>Parnassius</taxon>
    </lineage>
</organism>
<feature type="compositionally biased region" description="Basic and acidic residues" evidence="1">
    <location>
        <begin position="1"/>
        <end position="10"/>
    </location>
</feature>
<dbReference type="OrthoDB" id="6768668at2759"/>
<dbReference type="EMBL" id="CAJQZP010001486">
    <property type="protein sequence ID" value="CAG5050530.1"/>
    <property type="molecule type" value="Genomic_DNA"/>
</dbReference>
<protein>
    <submittedName>
        <fullName evidence="2">(apollo) hypothetical protein</fullName>
    </submittedName>
</protein>
<evidence type="ECO:0000313" key="3">
    <source>
        <dbReference type="Proteomes" id="UP000691718"/>
    </source>
</evidence>
<keyword evidence="3" id="KW-1185">Reference proteome</keyword>
<comment type="caution">
    <text evidence="2">The sequence shown here is derived from an EMBL/GenBank/DDBJ whole genome shotgun (WGS) entry which is preliminary data.</text>
</comment>